<evidence type="ECO:0000313" key="1">
    <source>
        <dbReference type="EMBL" id="ABM38314.1"/>
    </source>
</evidence>
<dbReference type="eggNOG" id="ENOG502Z7SH">
    <property type="taxonomic scope" value="Bacteria"/>
</dbReference>
<organism evidence="1 2">
    <name type="scientific">Polaromonas naphthalenivorans (strain CJ2)</name>
    <dbReference type="NCBI Taxonomy" id="365044"/>
    <lineage>
        <taxon>Bacteria</taxon>
        <taxon>Pseudomonadati</taxon>
        <taxon>Pseudomonadota</taxon>
        <taxon>Betaproteobacteria</taxon>
        <taxon>Burkholderiales</taxon>
        <taxon>Comamonadaceae</taxon>
        <taxon>Polaromonas</taxon>
    </lineage>
</organism>
<proteinExistence type="predicted"/>
<accession>A1VRN6</accession>
<sequence length="333" mass="36236">MNALQQLLVTPDMAAQLIRSGATLAIAGDESVLAALPNGNWIGGTIPYFMSQEGGITTRERLFVTPLSFYPGLAPSIKHYDAASLSQVCMEAPVNGFSLIILPAFSEVHLEYAQHASHYDEMFMKPLVGWISGIHLDDMGQRTPKVRDGRNSALLENQAVVIHVPLPENVSAHVSIVNLFSQGDGDLIEFQESGFEASTCLVNGKPASLARYLKKIGHDTRLPLVADYSGALINVSLKAVNEKQDNVQFYGPVFPHVTYKLAKPFAGSYETAFGQAIADLPEQAGFSCNCVLNYLYSELEGKRTGHVTGPMTFGEVAYVLLNQTVVHLTLETY</sequence>
<dbReference type="InterPro" id="IPR054249">
    <property type="entry name" value="DUF6976"/>
</dbReference>
<dbReference type="RefSeq" id="WP_011802386.1">
    <property type="nucleotide sequence ID" value="NC_008781.1"/>
</dbReference>
<reference evidence="2" key="1">
    <citation type="journal article" date="2009" name="Environ. Microbiol.">
        <title>The genome of Polaromonas naphthalenivorans strain CJ2, isolated from coal tar-contaminated sediment, reveals physiological and metabolic versatility and evolution through extensive horizontal gene transfer.</title>
        <authorList>
            <person name="Yagi J.M."/>
            <person name="Sims D."/>
            <person name="Brettin T."/>
            <person name="Bruce D."/>
            <person name="Madsen E.L."/>
        </authorList>
    </citation>
    <scope>NUCLEOTIDE SEQUENCE [LARGE SCALE GENOMIC DNA]</scope>
    <source>
        <strain evidence="2">CJ2</strain>
    </source>
</reference>
<dbReference type="Pfam" id="PF22396">
    <property type="entry name" value="DUF6976"/>
    <property type="match status" value="1"/>
</dbReference>
<dbReference type="HOGENOM" id="CLU_854985_0_0_4"/>
<dbReference type="AlphaFoldDB" id="A1VRN6"/>
<dbReference type="EMBL" id="CP000529">
    <property type="protein sequence ID" value="ABM38314.1"/>
    <property type="molecule type" value="Genomic_DNA"/>
</dbReference>
<dbReference type="STRING" id="365044.Pnap_3015"/>
<evidence type="ECO:0000313" key="2">
    <source>
        <dbReference type="Proteomes" id="UP000000644"/>
    </source>
</evidence>
<keyword evidence="2" id="KW-1185">Reference proteome</keyword>
<gene>
    <name evidence="1" type="ordered locus">Pnap_3015</name>
</gene>
<dbReference type="Proteomes" id="UP000000644">
    <property type="component" value="Chromosome"/>
</dbReference>
<protein>
    <submittedName>
        <fullName evidence="1">Uncharacterized protein</fullName>
    </submittedName>
</protein>
<dbReference type="OrthoDB" id="5622143at2"/>
<name>A1VRN6_POLNA</name>
<dbReference type="KEGG" id="pna:Pnap_3015"/>